<dbReference type="InterPro" id="IPR001878">
    <property type="entry name" value="Znf_CCHC"/>
</dbReference>
<dbReference type="SUPFAM" id="SSF57756">
    <property type="entry name" value="Retrovirus zinc finger-like domains"/>
    <property type="match status" value="1"/>
</dbReference>
<dbReference type="SUPFAM" id="SSF51182">
    <property type="entry name" value="RmlC-like cupins"/>
    <property type="match status" value="1"/>
</dbReference>
<evidence type="ECO:0000313" key="5">
    <source>
        <dbReference type="EMBL" id="CAG5096036.1"/>
    </source>
</evidence>
<dbReference type="SMART" id="SM00343">
    <property type="entry name" value="ZnF_C2HC"/>
    <property type="match status" value="3"/>
</dbReference>
<sequence>MTRYARYKGNSHRHEHKGTDWNDMNLSKMKAKLEEEAKAAHKIERSENRRLKRQENKKNKMVCFNCRRPGHGVEDCPEKTEGMGKKLKDRVCFICGEKDHRALNCPSNPRGLYPEGGSCKFCGDVTHYYHACPKRLGKEDNPETGEVATTFNPMENTEALVIKERKKESDMCVLRMEGPVVKHTKARFRSYASVQQALRQAGKAWSQYEWTDPPGTQYPTRESQEADECVFMQQGNMIFTNMVTGDRYNVEAGDRLFLPRGTLYSTMTHQGASYYWCSKKVEPKAANDADEVPANALPADSETPW</sequence>
<accession>A0ABN7SDV2</accession>
<dbReference type="PANTHER" id="PTHR46242">
    <property type="entry name" value="ZINC FINGER CCHC DOMAIN-CONTAINING PROTEIN 9 ZCCHC9"/>
    <property type="match status" value="1"/>
</dbReference>
<feature type="region of interest" description="Disordered" evidence="3">
    <location>
        <begin position="1"/>
        <end position="22"/>
    </location>
</feature>
<dbReference type="Proteomes" id="UP001158576">
    <property type="component" value="Chromosome XSR"/>
</dbReference>
<dbReference type="InterPro" id="IPR036875">
    <property type="entry name" value="Znf_CCHC_sf"/>
</dbReference>
<dbReference type="Gene3D" id="4.10.60.10">
    <property type="entry name" value="Zinc finger, CCHC-type"/>
    <property type="match status" value="2"/>
</dbReference>
<dbReference type="EMBL" id="OU015569">
    <property type="protein sequence ID" value="CAG5096036.1"/>
    <property type="molecule type" value="Genomic_DNA"/>
</dbReference>
<feature type="compositionally biased region" description="Basic residues" evidence="3">
    <location>
        <begin position="1"/>
        <end position="16"/>
    </location>
</feature>
<evidence type="ECO:0000256" key="2">
    <source>
        <dbReference type="SAM" id="Coils"/>
    </source>
</evidence>
<dbReference type="PROSITE" id="PS50158">
    <property type="entry name" value="ZF_CCHC"/>
    <property type="match status" value="2"/>
</dbReference>
<dbReference type="Pfam" id="PF00098">
    <property type="entry name" value="zf-CCHC"/>
    <property type="match status" value="2"/>
</dbReference>
<organism evidence="5 6">
    <name type="scientific">Oikopleura dioica</name>
    <name type="common">Tunicate</name>
    <dbReference type="NCBI Taxonomy" id="34765"/>
    <lineage>
        <taxon>Eukaryota</taxon>
        <taxon>Metazoa</taxon>
        <taxon>Chordata</taxon>
        <taxon>Tunicata</taxon>
        <taxon>Appendicularia</taxon>
        <taxon>Copelata</taxon>
        <taxon>Oikopleuridae</taxon>
        <taxon>Oikopleura</taxon>
    </lineage>
</organism>
<dbReference type="PANTHER" id="PTHR46242:SF1">
    <property type="entry name" value="ZINC FINGER CCHC DOMAIN-CONTAINING PROTEIN 9"/>
    <property type="match status" value="1"/>
</dbReference>
<evidence type="ECO:0000259" key="4">
    <source>
        <dbReference type="PROSITE" id="PS50158"/>
    </source>
</evidence>
<keyword evidence="1" id="KW-0862">Zinc</keyword>
<evidence type="ECO:0000256" key="3">
    <source>
        <dbReference type="SAM" id="MobiDB-lite"/>
    </source>
</evidence>
<keyword evidence="6" id="KW-1185">Reference proteome</keyword>
<protein>
    <submittedName>
        <fullName evidence="5">Oidioi.mRNA.OKI2018_I69.XSR.g14450.t1.cds</fullName>
    </submittedName>
</protein>
<proteinExistence type="predicted"/>
<feature type="domain" description="CCHC-type" evidence="4">
    <location>
        <begin position="63"/>
        <end position="78"/>
    </location>
</feature>
<name>A0ABN7SDV2_OIKDI</name>
<keyword evidence="2" id="KW-0175">Coiled coil</keyword>
<feature type="domain" description="CCHC-type" evidence="4">
    <location>
        <begin position="92"/>
        <end position="107"/>
    </location>
</feature>
<dbReference type="InterPro" id="IPR011051">
    <property type="entry name" value="RmlC_Cupin_sf"/>
</dbReference>
<dbReference type="InterPro" id="IPR042246">
    <property type="entry name" value="ZCCHC9"/>
</dbReference>
<keyword evidence="1" id="KW-0479">Metal-binding</keyword>
<dbReference type="InterPro" id="IPR014710">
    <property type="entry name" value="RmlC-like_jellyroll"/>
</dbReference>
<reference evidence="5 6" key="1">
    <citation type="submission" date="2021-04" db="EMBL/GenBank/DDBJ databases">
        <authorList>
            <person name="Bliznina A."/>
        </authorList>
    </citation>
    <scope>NUCLEOTIDE SEQUENCE [LARGE SCALE GENOMIC DNA]</scope>
</reference>
<feature type="coiled-coil region" evidence="2">
    <location>
        <begin position="26"/>
        <end position="54"/>
    </location>
</feature>
<dbReference type="Gene3D" id="2.60.120.10">
    <property type="entry name" value="Jelly Rolls"/>
    <property type="match status" value="1"/>
</dbReference>
<gene>
    <name evidence="5" type="ORF">OKIOD_LOCUS6008</name>
</gene>
<evidence type="ECO:0000313" key="6">
    <source>
        <dbReference type="Proteomes" id="UP001158576"/>
    </source>
</evidence>
<evidence type="ECO:0000256" key="1">
    <source>
        <dbReference type="PROSITE-ProRule" id="PRU00047"/>
    </source>
</evidence>
<dbReference type="CDD" id="cd02208">
    <property type="entry name" value="cupin_RmlC-like"/>
    <property type="match status" value="1"/>
</dbReference>
<keyword evidence="1" id="KW-0863">Zinc-finger</keyword>